<evidence type="ECO:0000313" key="2">
    <source>
        <dbReference type="EMBL" id="BAG09193.1"/>
    </source>
</evidence>
<dbReference type="eggNOG" id="ENOG502Z8SA">
    <property type="taxonomic scope" value="Bacteria"/>
</dbReference>
<keyword evidence="2" id="KW-0614">Plasmid</keyword>
<reference evidence="2 3" key="1">
    <citation type="journal article" date="2008" name="DNA Res.">
        <title>Complete genome sequence of Finegoldia magna, an anaerobic opportunistic pathogen.</title>
        <authorList>
            <person name="Goto T."/>
            <person name="Yamashita A."/>
            <person name="Hirakawa H."/>
            <person name="Matsutani M."/>
            <person name="Todo K."/>
            <person name="Ohshima K."/>
            <person name="Toh H."/>
            <person name="Miyamoto K."/>
            <person name="Kuhara S."/>
            <person name="Hattori M."/>
            <person name="Shimizu T."/>
            <person name="Akimoto S."/>
        </authorList>
    </citation>
    <scope>NUCLEOTIDE SEQUENCE [LARGE SCALE GENOMIC DNA]</scope>
    <source>
        <strain evidence="3">ATCC 29328 / DSM 20472 / WAL 2508</strain>
        <plasmid evidence="2 3">pFMC</plasmid>
    </source>
</reference>
<sequence>MFYDNQDEEQKQLYIKMLQVTCSLSNLFSDSVNPFLYYRAMENIFCKAFNAKNYARSDITIDSGKNNVGIGLKTFLHNNGKTLQKIAEFNKESNVLTGLKPEEIALKVSEMRNERILIAQRICKIDEVMYHLLTRKSGIVGIYEEPMDFIDINNIINVKAKDKIISFEDGIHEYSFNGSKSTLFKRFYTLNNSLIEEFDVEILENPIDFLLGLQGNKEKIGDLQEKSEIKDYIILPLYSPSTGEVQLKSGLNQWNANGRARDPNEVYINIPAWIHRCKKGFFNYVTSDFKTDSFDVKLPSGDILNMKVAQQGGKALMSNPNKALGYWILREILKIKEGEILTKTKLDIIGIDSVMLSKNINGEYSLDFLKSGSYEEFEREYKK</sequence>
<dbReference type="Proteomes" id="UP000001319">
    <property type="component" value="Plasmid pFMC"/>
</dbReference>
<gene>
    <name evidence="2" type="ordered locus">FMG_P0144</name>
</gene>
<dbReference type="HOGENOM" id="CLU_050812_1_0_9"/>
<feature type="domain" description="Restriction endonuclease type II NgoFVII C-terminal B3-like DNA-binding" evidence="1">
    <location>
        <begin position="242"/>
        <end position="358"/>
    </location>
</feature>
<proteinExistence type="predicted"/>
<geneLocation type="plasmid" evidence="2 3">
    <name>pFMC</name>
</geneLocation>
<dbReference type="InterPro" id="IPR048923">
    <property type="entry name" value="RE_NgoFVII_C"/>
</dbReference>
<dbReference type="AlphaFoldDB" id="B0S4K2"/>
<organism evidence="2 3">
    <name type="scientific">Finegoldia magna (strain ATCC 29328 / DSM 20472 / WAL 2508)</name>
    <name type="common">Peptostreptococcus magnus</name>
    <dbReference type="NCBI Taxonomy" id="334413"/>
    <lineage>
        <taxon>Bacteria</taxon>
        <taxon>Bacillati</taxon>
        <taxon>Bacillota</taxon>
        <taxon>Tissierellia</taxon>
        <taxon>Tissierellales</taxon>
        <taxon>Peptoniphilaceae</taxon>
        <taxon>Finegoldia</taxon>
    </lineage>
</organism>
<dbReference type="Pfam" id="PF20731">
    <property type="entry name" value="RE_NgoFVII_C"/>
    <property type="match status" value="1"/>
</dbReference>
<dbReference type="REBASE" id="17296">
    <property type="entry name" value="Fma29328ORF143P"/>
</dbReference>
<dbReference type="RefSeq" id="WP_012289956.1">
    <property type="nucleotide sequence ID" value="NC_010371.1"/>
</dbReference>
<dbReference type="EMBL" id="AP008972">
    <property type="protein sequence ID" value="BAG09193.1"/>
    <property type="molecule type" value="Genomic_DNA"/>
</dbReference>
<evidence type="ECO:0000313" key="3">
    <source>
        <dbReference type="Proteomes" id="UP000001319"/>
    </source>
</evidence>
<dbReference type="KEGG" id="fma:FMG_P0144"/>
<accession>B0S4K2</accession>
<keyword evidence="3" id="KW-1185">Reference proteome</keyword>
<evidence type="ECO:0000259" key="1">
    <source>
        <dbReference type="Pfam" id="PF20731"/>
    </source>
</evidence>
<protein>
    <recommendedName>
        <fullName evidence="1">Restriction endonuclease type II NgoFVII C-terminal B3-like DNA-binding domain-containing protein</fullName>
    </recommendedName>
</protein>
<name>B0S4K2_FINM2</name>